<protein>
    <submittedName>
        <fullName evidence="6">ABC transporter substrate-binding protein</fullName>
    </submittedName>
</protein>
<proteinExistence type="inferred from homology"/>
<dbReference type="Gene3D" id="3.40.190.10">
    <property type="entry name" value="Periplasmic binding protein-like II"/>
    <property type="match status" value="1"/>
</dbReference>
<dbReference type="InterPro" id="IPR030678">
    <property type="entry name" value="Peptide/Ni-bd"/>
</dbReference>
<dbReference type="Pfam" id="PF00496">
    <property type="entry name" value="SBP_bac_5"/>
    <property type="match status" value="1"/>
</dbReference>
<evidence type="ECO:0000256" key="3">
    <source>
        <dbReference type="ARBA" id="ARBA00022729"/>
    </source>
</evidence>
<dbReference type="AlphaFoldDB" id="A0A9X3WJ11"/>
<comment type="caution">
    <text evidence="6">The sequence shown here is derived from an EMBL/GenBank/DDBJ whole genome shotgun (WGS) entry which is preliminary data.</text>
</comment>
<evidence type="ECO:0000256" key="4">
    <source>
        <dbReference type="SAM" id="SignalP"/>
    </source>
</evidence>
<dbReference type="CDD" id="cd08493">
    <property type="entry name" value="PBP2_DppA_like"/>
    <property type="match status" value="1"/>
</dbReference>
<feature type="signal peptide" evidence="4">
    <location>
        <begin position="1"/>
        <end position="28"/>
    </location>
</feature>
<dbReference type="Gene3D" id="3.90.76.10">
    <property type="entry name" value="Dipeptide-binding Protein, Domain 1"/>
    <property type="match status" value="1"/>
</dbReference>
<dbReference type="GO" id="GO:0015833">
    <property type="term" value="P:peptide transport"/>
    <property type="evidence" value="ECO:0007669"/>
    <property type="project" value="TreeGrafter"/>
</dbReference>
<dbReference type="PANTHER" id="PTHR30290">
    <property type="entry name" value="PERIPLASMIC BINDING COMPONENT OF ABC TRANSPORTER"/>
    <property type="match status" value="1"/>
</dbReference>
<evidence type="ECO:0000313" key="7">
    <source>
        <dbReference type="Proteomes" id="UP001145072"/>
    </source>
</evidence>
<reference evidence="6" key="1">
    <citation type="submission" date="2022-06" db="EMBL/GenBank/DDBJ databases">
        <title>Aquibacillus sp. a new bacterium isolated from soil saline samples.</title>
        <authorList>
            <person name="Galisteo C."/>
            <person name="De La Haba R."/>
            <person name="Sanchez-Porro C."/>
            <person name="Ventosa A."/>
        </authorList>
    </citation>
    <scope>NUCLEOTIDE SEQUENCE</scope>
    <source>
        <strain evidence="6">JCM 12387</strain>
    </source>
</reference>
<evidence type="ECO:0000313" key="6">
    <source>
        <dbReference type="EMBL" id="MDC3419493.1"/>
    </source>
</evidence>
<evidence type="ECO:0000256" key="1">
    <source>
        <dbReference type="ARBA" id="ARBA00005695"/>
    </source>
</evidence>
<feature type="domain" description="Solute-binding protein family 5" evidence="5">
    <location>
        <begin position="88"/>
        <end position="458"/>
    </location>
</feature>
<dbReference type="SUPFAM" id="SSF53850">
    <property type="entry name" value="Periplasmic binding protein-like II"/>
    <property type="match status" value="1"/>
</dbReference>
<dbReference type="PIRSF" id="PIRSF002741">
    <property type="entry name" value="MppA"/>
    <property type="match status" value="1"/>
</dbReference>
<dbReference type="Proteomes" id="UP001145072">
    <property type="component" value="Unassembled WGS sequence"/>
</dbReference>
<keyword evidence="7" id="KW-1185">Reference proteome</keyword>
<sequence length="540" mass="59355">MNKKTWYTSIVTLLIVSFMLIGCSNDNANSETDNGETKASKEEKVLIYGRGGDTVSLDPAVVNDGQSYKVIQNIYDTLVRYGDMDTDITAGLADDWNISDDGLTYTFTLREGVTFHDGTDFNAEAVVTNFEKWMSPSEENAGKYAVYATLFGGYKGDEGHVIDSVVAKDESTVVFTLNQVQPLFLDYLTNTALSIGSPTAMEEQGDAFGENPVGTGPFVFEEWKRNNRIVLSKNENYYLEGLPKLDGVIFRVIPDNSARLNALISGEIDIMDGLDPNNVSQIEADEYLNVFERPSMNTGYLGFTVTREPFDDPLVRQALSHAIDRESIIAAFYNGYGTPAKNIAPPSAFGFNDDVEAFDYDLEKAKALLEEAGYGDGFEMDLWAMPVSRPYMPDANKVAETIQASLAEIGVTANIQSAEWGTYLEDVVAGEYDSFLLGWTGDVPDANSWLSALLHKESIGSLNSAQYDSDEVSELISDARSTADQDVRSELYNEAFEILRNDVPLAPIVHAKPVLAGGTNVVDFFPHATSSSFLYKTDLK</sequence>
<dbReference type="InterPro" id="IPR039424">
    <property type="entry name" value="SBP_5"/>
</dbReference>
<dbReference type="GO" id="GO:0043190">
    <property type="term" value="C:ATP-binding cassette (ABC) transporter complex"/>
    <property type="evidence" value="ECO:0007669"/>
    <property type="project" value="InterPro"/>
</dbReference>
<keyword evidence="2" id="KW-0813">Transport</keyword>
<evidence type="ECO:0000256" key="2">
    <source>
        <dbReference type="ARBA" id="ARBA00022448"/>
    </source>
</evidence>
<gene>
    <name evidence="6" type="ORF">NC661_03840</name>
</gene>
<feature type="chain" id="PRO_5040969995" evidence="4">
    <location>
        <begin position="29"/>
        <end position="540"/>
    </location>
</feature>
<organism evidence="6 7">
    <name type="scientific">Aquibacillus koreensis</name>
    <dbReference type="NCBI Taxonomy" id="279446"/>
    <lineage>
        <taxon>Bacteria</taxon>
        <taxon>Bacillati</taxon>
        <taxon>Bacillota</taxon>
        <taxon>Bacilli</taxon>
        <taxon>Bacillales</taxon>
        <taxon>Bacillaceae</taxon>
        <taxon>Aquibacillus</taxon>
    </lineage>
</organism>
<dbReference type="InterPro" id="IPR000914">
    <property type="entry name" value="SBP_5_dom"/>
</dbReference>
<keyword evidence="3 4" id="KW-0732">Signal</keyword>
<accession>A0A9X3WJ11</accession>
<dbReference type="Gene3D" id="3.10.105.10">
    <property type="entry name" value="Dipeptide-binding Protein, Domain 3"/>
    <property type="match status" value="1"/>
</dbReference>
<dbReference type="PROSITE" id="PS51257">
    <property type="entry name" value="PROKAR_LIPOPROTEIN"/>
    <property type="match status" value="1"/>
</dbReference>
<dbReference type="GO" id="GO:1904680">
    <property type="term" value="F:peptide transmembrane transporter activity"/>
    <property type="evidence" value="ECO:0007669"/>
    <property type="project" value="TreeGrafter"/>
</dbReference>
<comment type="similarity">
    <text evidence="1">Belongs to the bacterial solute-binding protein 5 family.</text>
</comment>
<dbReference type="GO" id="GO:0042597">
    <property type="term" value="C:periplasmic space"/>
    <property type="evidence" value="ECO:0007669"/>
    <property type="project" value="UniProtKB-ARBA"/>
</dbReference>
<name>A0A9X3WJ11_9BACI</name>
<evidence type="ECO:0000259" key="5">
    <source>
        <dbReference type="Pfam" id="PF00496"/>
    </source>
</evidence>
<dbReference type="PANTHER" id="PTHR30290:SF9">
    <property type="entry name" value="OLIGOPEPTIDE-BINDING PROTEIN APPA"/>
    <property type="match status" value="1"/>
</dbReference>
<dbReference type="RefSeq" id="WP_259869191.1">
    <property type="nucleotide sequence ID" value="NZ_JAMQJZ010000002.1"/>
</dbReference>
<dbReference type="EMBL" id="JAMQJZ010000002">
    <property type="protein sequence ID" value="MDC3419493.1"/>
    <property type="molecule type" value="Genomic_DNA"/>
</dbReference>